<sequence>MAKLPLPTRDELDDQGKAVYDKLAGPRTSLSGMYRTLLNHPALAEHVGQLGTYVRYESNLAGDIRELGILATARELGAPFVWEKHVQPALKAGLPQSVIDQVLAGDIATAEMKPLYLTTWQAAQHIVHQRNIPSKTQNILIEFLGLDGLLDLTIACGLYRMITTIVFSFEVPLPKEGVAPF</sequence>
<dbReference type="InterPro" id="IPR029032">
    <property type="entry name" value="AhpD-like"/>
</dbReference>
<reference evidence="2 3" key="1">
    <citation type="submission" date="2022-11" db="EMBL/GenBank/DDBJ databases">
        <title>Spartinivicinus poritis sp. nov., isolated from scleractinian coral Porites lutea.</title>
        <authorList>
            <person name="Zhang G."/>
            <person name="Cai L."/>
            <person name="Wei Q."/>
        </authorList>
    </citation>
    <scope>NUCLEOTIDE SEQUENCE [LARGE SCALE GENOMIC DNA]</scope>
    <source>
        <strain evidence="2 3">A2-2</strain>
    </source>
</reference>
<gene>
    <name evidence="2" type="ORF">ORQ98_08835</name>
</gene>
<evidence type="ECO:0000259" key="1">
    <source>
        <dbReference type="Pfam" id="PF02627"/>
    </source>
</evidence>
<keyword evidence="3" id="KW-1185">Reference proteome</keyword>
<dbReference type="Pfam" id="PF02627">
    <property type="entry name" value="CMD"/>
    <property type="match status" value="1"/>
</dbReference>
<protein>
    <submittedName>
        <fullName evidence="2">Carboxymuconolactone decarboxylase family protein</fullName>
    </submittedName>
</protein>
<dbReference type="EMBL" id="JAPMOU010000008">
    <property type="protein sequence ID" value="MDE1462075.1"/>
    <property type="molecule type" value="Genomic_DNA"/>
</dbReference>
<dbReference type="Proteomes" id="UP001528823">
    <property type="component" value="Unassembled WGS sequence"/>
</dbReference>
<accession>A0ABT5U7A3</accession>
<dbReference type="PANTHER" id="PTHR34846:SF11">
    <property type="entry name" value="4-CARBOXYMUCONOLACTONE DECARBOXYLASE FAMILY PROTEIN (AFU_ORTHOLOGUE AFUA_6G11590)"/>
    <property type="match status" value="1"/>
</dbReference>
<dbReference type="RefSeq" id="WP_274688435.1">
    <property type="nucleotide sequence ID" value="NZ_JAPMOU010000008.1"/>
</dbReference>
<evidence type="ECO:0000313" key="2">
    <source>
        <dbReference type="EMBL" id="MDE1462075.1"/>
    </source>
</evidence>
<feature type="domain" description="Carboxymuconolactone decarboxylase-like" evidence="1">
    <location>
        <begin position="41"/>
        <end position="111"/>
    </location>
</feature>
<dbReference type="PANTHER" id="PTHR34846">
    <property type="entry name" value="4-CARBOXYMUCONOLACTONE DECARBOXYLASE FAMILY PROTEIN (AFU_ORTHOLOGUE AFUA_6G11590)"/>
    <property type="match status" value="1"/>
</dbReference>
<dbReference type="Gene3D" id="1.20.1290.10">
    <property type="entry name" value="AhpD-like"/>
    <property type="match status" value="1"/>
</dbReference>
<name>A0ABT5U7A3_9GAMM</name>
<dbReference type="InterPro" id="IPR003779">
    <property type="entry name" value="CMD-like"/>
</dbReference>
<organism evidence="2 3">
    <name type="scientific">Spartinivicinus poritis</name>
    <dbReference type="NCBI Taxonomy" id="2994640"/>
    <lineage>
        <taxon>Bacteria</taxon>
        <taxon>Pseudomonadati</taxon>
        <taxon>Pseudomonadota</taxon>
        <taxon>Gammaproteobacteria</taxon>
        <taxon>Oceanospirillales</taxon>
        <taxon>Zooshikellaceae</taxon>
        <taxon>Spartinivicinus</taxon>
    </lineage>
</organism>
<evidence type="ECO:0000313" key="3">
    <source>
        <dbReference type="Proteomes" id="UP001528823"/>
    </source>
</evidence>
<comment type="caution">
    <text evidence="2">The sequence shown here is derived from an EMBL/GenBank/DDBJ whole genome shotgun (WGS) entry which is preliminary data.</text>
</comment>
<dbReference type="SUPFAM" id="SSF69118">
    <property type="entry name" value="AhpD-like"/>
    <property type="match status" value="1"/>
</dbReference>
<proteinExistence type="predicted"/>